<dbReference type="GO" id="GO:0016020">
    <property type="term" value="C:membrane"/>
    <property type="evidence" value="ECO:0007669"/>
    <property type="project" value="UniProtKB-SubCell"/>
</dbReference>
<evidence type="ECO:0000256" key="6">
    <source>
        <dbReference type="SAM" id="Phobius"/>
    </source>
</evidence>
<evidence type="ECO:0000256" key="3">
    <source>
        <dbReference type="ARBA" id="ARBA00022692"/>
    </source>
</evidence>
<proteinExistence type="inferred from homology"/>
<dbReference type="Pfam" id="PF04610">
    <property type="entry name" value="TrbL"/>
    <property type="match status" value="1"/>
</dbReference>
<feature type="transmembrane region" description="Helical" evidence="6">
    <location>
        <begin position="138"/>
        <end position="158"/>
    </location>
</feature>
<feature type="transmembrane region" description="Helical" evidence="6">
    <location>
        <begin position="216"/>
        <end position="242"/>
    </location>
</feature>
<feature type="transmembrane region" description="Helical" evidence="6">
    <location>
        <begin position="12"/>
        <end position="29"/>
    </location>
</feature>
<dbReference type="NCBIfam" id="TIGR02783">
    <property type="entry name" value="TrbL_P"/>
    <property type="match status" value="1"/>
</dbReference>
<sequence length="243" mass="24716">MALRRADLGEFFSEFIRFVVFTGFYFFLLTNGPSIADAIIRSLQQLGSNAASIGPVTPGSIVDIGFDIVSTTVDQSSIWEPVDSAVGIIIACIILVVLALVAVNMLLLLVSAWILAFGGIFFLGFGGSRWTSDMAINYFKTVLGVAASLMAMVLLVGIGKTFVDQYHASMSSVTTIKELAAMMVACVILLALVNKIPGIVAGIITGASVGGAANVGALGAGAAMTAGGMAVAAAATGGAALAA</sequence>
<evidence type="ECO:0000313" key="7">
    <source>
        <dbReference type="EMBL" id="EQB05754.1"/>
    </source>
</evidence>
<dbReference type="EMBL" id="ATIB01000022">
    <property type="protein sequence ID" value="EQB05754.1"/>
    <property type="molecule type" value="Genomic_DNA"/>
</dbReference>
<keyword evidence="3 6" id="KW-0812">Transmembrane</keyword>
<feature type="transmembrane region" description="Helical" evidence="6">
    <location>
        <begin position="179"/>
        <end position="204"/>
    </location>
</feature>
<keyword evidence="4 6" id="KW-1133">Transmembrane helix</keyword>
<evidence type="ECO:0000256" key="2">
    <source>
        <dbReference type="ARBA" id="ARBA00007802"/>
    </source>
</evidence>
<reference evidence="7 8" key="1">
    <citation type="journal article" date="2013" name="Genome Announc.">
        <title>Draft Genome Sequence of a Hexachlorocyclohexane-Degrading Bacterium, Sphingobium baderi Strain LL03T.</title>
        <authorList>
            <person name="Kaur J."/>
            <person name="Verma H."/>
            <person name="Tripathi C."/>
            <person name="Khurana J.P."/>
            <person name="Lal R."/>
        </authorList>
    </citation>
    <scope>NUCLEOTIDE SEQUENCE [LARGE SCALE GENOMIC DNA]</scope>
    <source>
        <strain evidence="7 8">LL03</strain>
    </source>
</reference>
<dbReference type="eggNOG" id="COG3846">
    <property type="taxonomic scope" value="Bacteria"/>
</dbReference>
<keyword evidence="5 6" id="KW-0472">Membrane</keyword>
<organism evidence="7 8">
    <name type="scientific">Sphingobium baderi LL03</name>
    <dbReference type="NCBI Taxonomy" id="1114964"/>
    <lineage>
        <taxon>Bacteria</taxon>
        <taxon>Pseudomonadati</taxon>
        <taxon>Pseudomonadota</taxon>
        <taxon>Alphaproteobacteria</taxon>
        <taxon>Sphingomonadales</taxon>
        <taxon>Sphingomonadaceae</taxon>
        <taxon>Sphingobium</taxon>
    </lineage>
</organism>
<evidence type="ECO:0008006" key="9">
    <source>
        <dbReference type="Google" id="ProtNLM"/>
    </source>
</evidence>
<evidence type="ECO:0000313" key="8">
    <source>
        <dbReference type="Proteomes" id="UP000015524"/>
    </source>
</evidence>
<dbReference type="Proteomes" id="UP000015524">
    <property type="component" value="Unassembled WGS sequence"/>
</dbReference>
<dbReference type="InterPro" id="IPR007688">
    <property type="entry name" value="Conjugal_tfr_TrbL/VirB6"/>
</dbReference>
<gene>
    <name evidence="7" type="ORF">L485_01995</name>
</gene>
<dbReference type="GO" id="GO:0030255">
    <property type="term" value="P:protein secretion by the type IV secretion system"/>
    <property type="evidence" value="ECO:0007669"/>
    <property type="project" value="InterPro"/>
</dbReference>
<accession>T0I809</accession>
<dbReference type="InterPro" id="IPR014150">
    <property type="entry name" value="Conjugal_tfr_TrbL"/>
</dbReference>
<comment type="caution">
    <text evidence="7">The sequence shown here is derived from an EMBL/GenBank/DDBJ whole genome shotgun (WGS) entry which is preliminary data.</text>
</comment>
<evidence type="ECO:0000256" key="4">
    <source>
        <dbReference type="ARBA" id="ARBA00022989"/>
    </source>
</evidence>
<feature type="non-terminal residue" evidence="7">
    <location>
        <position position="243"/>
    </location>
</feature>
<comment type="similarity">
    <text evidence="2">Belongs to the TrbL/VirB6 family.</text>
</comment>
<dbReference type="AlphaFoldDB" id="T0I809"/>
<evidence type="ECO:0000256" key="5">
    <source>
        <dbReference type="ARBA" id="ARBA00023136"/>
    </source>
</evidence>
<keyword evidence="8" id="KW-1185">Reference proteome</keyword>
<feature type="transmembrane region" description="Helical" evidence="6">
    <location>
        <begin position="106"/>
        <end position="126"/>
    </location>
</feature>
<name>T0I809_9SPHN</name>
<evidence type="ECO:0000256" key="1">
    <source>
        <dbReference type="ARBA" id="ARBA00004141"/>
    </source>
</evidence>
<feature type="transmembrane region" description="Helical" evidence="6">
    <location>
        <begin position="84"/>
        <end position="101"/>
    </location>
</feature>
<comment type="subcellular location">
    <subcellularLocation>
        <location evidence="1">Membrane</location>
        <topology evidence="1">Multi-pass membrane protein</topology>
    </subcellularLocation>
</comment>
<protein>
    <recommendedName>
        <fullName evidence="9">Conjugal transfer protein TrbL</fullName>
    </recommendedName>
</protein>